<dbReference type="InterPro" id="IPR015025">
    <property type="entry name" value="PoNi_C"/>
</dbReference>
<comment type="caution">
    <text evidence="3">The sequence shown here is derived from an EMBL/GenBank/DDBJ whole genome shotgun (WGS) entry which is preliminary data.</text>
</comment>
<dbReference type="Proteomes" id="UP001190452">
    <property type="component" value="Unassembled WGS sequence"/>
</dbReference>
<evidence type="ECO:0000259" key="1">
    <source>
        <dbReference type="Pfam" id="PF08928"/>
    </source>
</evidence>
<dbReference type="Gene3D" id="1.10.3920.10">
    <property type="entry name" value="PA2201 C-terminal domain-like"/>
    <property type="match status" value="1"/>
</dbReference>
<proteinExistence type="predicted"/>
<feature type="domain" description="PoNi C-terminal" evidence="2">
    <location>
        <begin position="157"/>
        <end position="267"/>
    </location>
</feature>
<protein>
    <recommendedName>
        <fullName evidence="7">DUF1911 domain-containing protein</fullName>
    </recommendedName>
</protein>
<evidence type="ECO:0000313" key="3">
    <source>
        <dbReference type="EMBL" id="CAJ0681873.1"/>
    </source>
</evidence>
<sequence>MTEATFRSHRRQKFLTERFYELNKSWLSTLILENESEERNNVSPSDPAFAGIAGSTFKEKLNLLKLHYTAGSPIEALLPLYTDAVNALGNWHEAYRTYIKALAAESGDELREDSTPLEFEDLYAFQIAIDMVSLGVLFGDGAALRKIADWLHPYRSDDILFEELVSRAVPDPQHDITEYFHVVPYDALIDSFYSPESPAASAAEIEKYLAGWYKAFEGAPWHDGHVHAAEHQIPYYGYWSFESAAISVLHNIDDRSFRDQLVYPKDLADWARANKSVERLAPDAGIDSITAAAGMRCDANSPCPRAGYWMTPAKRGSRRYFKLGEIMPEVASDYGATIWQWDSDQSDPKL</sequence>
<dbReference type="AlphaFoldDB" id="A0AAD2AKV0"/>
<dbReference type="Pfam" id="PF08929">
    <property type="entry name" value="PoNi_C"/>
    <property type="match status" value="1"/>
</dbReference>
<dbReference type="RefSeq" id="WP_104566236.1">
    <property type="nucleotide sequence ID" value="NZ_CATVXE010000005.1"/>
</dbReference>
<reference evidence="3 6" key="1">
    <citation type="submission" date="2023-07" db="EMBL/GenBank/DDBJ databases">
        <authorList>
            <person name="Peeters C."/>
        </authorList>
    </citation>
    <scope>NUCLEOTIDE SEQUENCE</scope>
    <source>
        <strain evidence="4 6">R-77569</strain>
        <strain evidence="3">R-77591</strain>
    </source>
</reference>
<evidence type="ECO:0000313" key="5">
    <source>
        <dbReference type="Proteomes" id="UP001190002"/>
    </source>
</evidence>
<evidence type="ECO:0000313" key="4">
    <source>
        <dbReference type="EMBL" id="CAJ0866378.1"/>
    </source>
</evidence>
<dbReference type="InterPro" id="IPR028983">
    <property type="entry name" value="PA2201-like_C"/>
</dbReference>
<evidence type="ECO:0000259" key="2">
    <source>
        <dbReference type="Pfam" id="PF08929"/>
    </source>
</evidence>
<dbReference type="EMBL" id="CAUDKV010000006">
    <property type="protein sequence ID" value="CAJ0866378.1"/>
    <property type="molecule type" value="Genomic_DNA"/>
</dbReference>
<dbReference type="Pfam" id="PF08928">
    <property type="entry name" value="PoNi_N"/>
    <property type="match status" value="1"/>
</dbReference>
<gene>
    <name evidence="4" type="ORF">R77569_01880</name>
    <name evidence="3" type="ORF">R77591_01552</name>
</gene>
<keyword evidence="6" id="KW-1185">Reference proteome</keyword>
<evidence type="ECO:0008006" key="7">
    <source>
        <dbReference type="Google" id="ProtNLM"/>
    </source>
</evidence>
<dbReference type="Proteomes" id="UP001190002">
    <property type="component" value="Unassembled WGS sequence"/>
</dbReference>
<organism evidence="3 5">
    <name type="scientific">Ralstonia mannitolilytica</name>
    <dbReference type="NCBI Taxonomy" id="105219"/>
    <lineage>
        <taxon>Bacteria</taxon>
        <taxon>Pseudomonadati</taxon>
        <taxon>Pseudomonadota</taxon>
        <taxon>Betaproteobacteria</taxon>
        <taxon>Burkholderiales</taxon>
        <taxon>Burkholderiaceae</taxon>
        <taxon>Ralstonia</taxon>
    </lineage>
</organism>
<dbReference type="InterPro" id="IPR015024">
    <property type="entry name" value="PoNi_N"/>
</dbReference>
<dbReference type="SUPFAM" id="SSF140731">
    <property type="entry name" value="PA2201 C-terminal domain-like"/>
    <property type="match status" value="1"/>
</dbReference>
<evidence type="ECO:0000313" key="6">
    <source>
        <dbReference type="Proteomes" id="UP001190452"/>
    </source>
</evidence>
<accession>A0AAD2AKV0</accession>
<dbReference type="EMBL" id="CATVXE010000005">
    <property type="protein sequence ID" value="CAJ0681873.1"/>
    <property type="molecule type" value="Genomic_DNA"/>
</dbReference>
<name>A0AAD2AKV0_9RALS</name>
<feature type="domain" description="PoNi N-terminal" evidence="1">
    <location>
        <begin position="43"/>
        <end position="146"/>
    </location>
</feature>